<dbReference type="PROSITE" id="PS51186">
    <property type="entry name" value="GNAT"/>
    <property type="match status" value="1"/>
</dbReference>
<keyword evidence="2" id="KW-0808">Transferase</keyword>
<accession>A0A1I5AFF5</accession>
<evidence type="ECO:0000313" key="3">
    <source>
        <dbReference type="Proteomes" id="UP000199339"/>
    </source>
</evidence>
<dbReference type="GO" id="GO:0016747">
    <property type="term" value="F:acyltransferase activity, transferring groups other than amino-acyl groups"/>
    <property type="evidence" value="ECO:0007669"/>
    <property type="project" value="InterPro"/>
</dbReference>
<dbReference type="SUPFAM" id="SSF55729">
    <property type="entry name" value="Acyl-CoA N-acyltransferases (Nat)"/>
    <property type="match status" value="1"/>
</dbReference>
<dbReference type="RefSeq" id="WP_092006892.1">
    <property type="nucleotide sequence ID" value="NZ_FOUR01000011.1"/>
</dbReference>
<dbReference type="OrthoDB" id="9801656at2"/>
<dbReference type="AlphaFoldDB" id="A0A1I5AFF5"/>
<dbReference type="Gene3D" id="3.40.630.30">
    <property type="match status" value="1"/>
</dbReference>
<protein>
    <submittedName>
        <fullName evidence="2">Protein N-acetyltransferase, RimJ/RimL family</fullName>
    </submittedName>
</protein>
<proteinExistence type="predicted"/>
<dbReference type="InterPro" id="IPR051531">
    <property type="entry name" value="N-acetyltransferase"/>
</dbReference>
<dbReference type="PANTHER" id="PTHR43792:SF1">
    <property type="entry name" value="N-ACETYLTRANSFERASE DOMAIN-CONTAINING PROTEIN"/>
    <property type="match status" value="1"/>
</dbReference>
<organism evidence="2 3">
    <name type="scientific">Marinobacter pelagius</name>
    <dbReference type="NCBI Taxonomy" id="379482"/>
    <lineage>
        <taxon>Bacteria</taxon>
        <taxon>Pseudomonadati</taxon>
        <taxon>Pseudomonadota</taxon>
        <taxon>Gammaproteobacteria</taxon>
        <taxon>Pseudomonadales</taxon>
        <taxon>Marinobacteraceae</taxon>
        <taxon>Marinobacter</taxon>
    </lineage>
</organism>
<sequence length="165" mass="18317">MLIETPRLLIREFEKADTPALSKILGDPSVMEFSSKGILTEADTAEFIDWSRSCYRELGYGQWAMIGKESGELIGFCGLSHATVDGTGEVEIAYRLARHQWGKGLASEAVKAVLDYGFTTCNLPSIVGIVSPLHTASIRVLEKCGFTSFHETDYSGWKVRVYRMK</sequence>
<feature type="domain" description="N-acetyltransferase" evidence="1">
    <location>
        <begin position="8"/>
        <end position="165"/>
    </location>
</feature>
<reference evidence="3" key="1">
    <citation type="submission" date="2016-10" db="EMBL/GenBank/DDBJ databases">
        <authorList>
            <person name="Varghese N."/>
            <person name="Submissions S."/>
        </authorList>
    </citation>
    <scope>NUCLEOTIDE SEQUENCE [LARGE SCALE GENOMIC DNA]</scope>
    <source>
        <strain evidence="3">CGMCC 1.6775</strain>
    </source>
</reference>
<name>A0A1I5AFF5_9GAMM</name>
<dbReference type="EMBL" id="FOUR01000011">
    <property type="protein sequence ID" value="SFN60939.1"/>
    <property type="molecule type" value="Genomic_DNA"/>
</dbReference>
<dbReference type="InterPro" id="IPR000182">
    <property type="entry name" value="GNAT_dom"/>
</dbReference>
<evidence type="ECO:0000313" key="2">
    <source>
        <dbReference type="EMBL" id="SFN60939.1"/>
    </source>
</evidence>
<evidence type="ECO:0000259" key="1">
    <source>
        <dbReference type="PROSITE" id="PS51186"/>
    </source>
</evidence>
<keyword evidence="3" id="KW-1185">Reference proteome</keyword>
<dbReference type="InterPro" id="IPR016181">
    <property type="entry name" value="Acyl_CoA_acyltransferase"/>
</dbReference>
<dbReference type="Proteomes" id="UP000199339">
    <property type="component" value="Unassembled WGS sequence"/>
</dbReference>
<dbReference type="PANTHER" id="PTHR43792">
    <property type="entry name" value="GNAT FAMILY, PUTATIVE (AFU_ORTHOLOGUE AFUA_3G00765)-RELATED-RELATED"/>
    <property type="match status" value="1"/>
</dbReference>
<dbReference type="Pfam" id="PF13302">
    <property type="entry name" value="Acetyltransf_3"/>
    <property type="match status" value="1"/>
</dbReference>
<gene>
    <name evidence="2" type="ORF">SAMN04487961_3501</name>
</gene>